<evidence type="ECO:0000256" key="2">
    <source>
        <dbReference type="ARBA" id="ARBA00022723"/>
    </source>
</evidence>
<organism evidence="6 7">
    <name type="scientific">Hoylesella loescheii DSM 19665 = JCM 12249 = ATCC 15930</name>
    <dbReference type="NCBI Taxonomy" id="1122985"/>
    <lineage>
        <taxon>Bacteria</taxon>
        <taxon>Pseudomonadati</taxon>
        <taxon>Bacteroidota</taxon>
        <taxon>Bacteroidia</taxon>
        <taxon>Bacteroidales</taxon>
        <taxon>Prevotellaceae</taxon>
        <taxon>Hoylesella</taxon>
    </lineage>
</organism>
<dbReference type="GO" id="GO:0019677">
    <property type="term" value="P:NAD+ catabolic process"/>
    <property type="evidence" value="ECO:0007669"/>
    <property type="project" value="TreeGrafter"/>
</dbReference>
<comment type="cofactor">
    <cofactor evidence="1">
        <name>Mg(2+)</name>
        <dbReference type="ChEBI" id="CHEBI:18420"/>
    </cofactor>
</comment>
<dbReference type="PROSITE" id="PS00893">
    <property type="entry name" value="NUDIX_BOX"/>
    <property type="match status" value="1"/>
</dbReference>
<dbReference type="InterPro" id="IPR020084">
    <property type="entry name" value="NUDIX_hydrolase_CS"/>
</dbReference>
<dbReference type="Proteomes" id="UP000027442">
    <property type="component" value="Unassembled WGS sequence"/>
</dbReference>
<keyword evidence="3 6" id="KW-0378">Hydrolase</keyword>
<dbReference type="InterPro" id="IPR000086">
    <property type="entry name" value="NUDIX_hydrolase_dom"/>
</dbReference>
<dbReference type="PANTHER" id="PTHR42904">
    <property type="entry name" value="NUDIX HYDROLASE, NUDC SUBFAMILY"/>
    <property type="match status" value="1"/>
</dbReference>
<dbReference type="HOGENOM" id="CLU_037162_15_0_10"/>
<dbReference type="GO" id="GO:0035529">
    <property type="term" value="F:NADH pyrophosphatase activity"/>
    <property type="evidence" value="ECO:0007669"/>
    <property type="project" value="TreeGrafter"/>
</dbReference>
<protein>
    <submittedName>
        <fullName evidence="6">Hydrolase, NUDIX family</fullName>
    </submittedName>
</protein>
<feature type="domain" description="Nudix hydrolase" evidence="5">
    <location>
        <begin position="38"/>
        <end position="171"/>
    </location>
</feature>
<sequence>MHPLEKFRFCPSCGSSRFEENSEKSKICKSCGFEYFLNPSSANVAFIVNAKGELLVERRKENPGKGTLDLPGGFSDISETAEEGVRREVKEETGLTVTNCQYLFSQPNVYRYSGFDVHTLDLFFRCEVEDESKLQAMDDAAECFWLAPEDIHTEQFGLRSVRQGLYEFLKCVEAKKAESKGESVKRKSCLPFRKGEKAE</sequence>
<gene>
    <name evidence="6" type="ORF">HMPREF1991_02371</name>
</gene>
<dbReference type="CDD" id="cd04681">
    <property type="entry name" value="NUDIX_Hydrolase"/>
    <property type="match status" value="1"/>
</dbReference>
<dbReference type="PROSITE" id="PS51462">
    <property type="entry name" value="NUDIX"/>
    <property type="match status" value="1"/>
</dbReference>
<dbReference type="InterPro" id="IPR050241">
    <property type="entry name" value="NAD-cap_RNA_hydrolase_NudC"/>
</dbReference>
<evidence type="ECO:0000313" key="7">
    <source>
        <dbReference type="Proteomes" id="UP000027442"/>
    </source>
</evidence>
<evidence type="ECO:0000256" key="1">
    <source>
        <dbReference type="ARBA" id="ARBA00001946"/>
    </source>
</evidence>
<dbReference type="EMBL" id="JNGW01000103">
    <property type="protein sequence ID" value="KDR51571.1"/>
    <property type="molecule type" value="Genomic_DNA"/>
</dbReference>
<comment type="caution">
    <text evidence="6">The sequence shown here is derived from an EMBL/GenBank/DDBJ whole genome shotgun (WGS) entry which is preliminary data.</text>
</comment>
<dbReference type="GO" id="GO:0046872">
    <property type="term" value="F:metal ion binding"/>
    <property type="evidence" value="ECO:0007669"/>
    <property type="project" value="UniProtKB-KW"/>
</dbReference>
<dbReference type="GO" id="GO:0006742">
    <property type="term" value="P:NADP+ catabolic process"/>
    <property type="evidence" value="ECO:0007669"/>
    <property type="project" value="TreeGrafter"/>
</dbReference>
<keyword evidence="7" id="KW-1185">Reference proteome</keyword>
<dbReference type="Gene3D" id="3.90.79.10">
    <property type="entry name" value="Nucleoside Triphosphate Pyrophosphohydrolase"/>
    <property type="match status" value="1"/>
</dbReference>
<evidence type="ECO:0000313" key="6">
    <source>
        <dbReference type="EMBL" id="KDR51571.1"/>
    </source>
</evidence>
<evidence type="ECO:0000256" key="4">
    <source>
        <dbReference type="ARBA" id="ARBA00022842"/>
    </source>
</evidence>
<reference evidence="6 7" key="1">
    <citation type="submission" date="2013-08" db="EMBL/GenBank/DDBJ databases">
        <authorList>
            <person name="Weinstock G."/>
            <person name="Sodergren E."/>
            <person name="Wylie T."/>
            <person name="Fulton L."/>
            <person name="Fulton R."/>
            <person name="Fronick C."/>
            <person name="O'Laughlin M."/>
            <person name="Godfrey J."/>
            <person name="Miner T."/>
            <person name="Herter B."/>
            <person name="Appelbaum E."/>
            <person name="Cordes M."/>
            <person name="Lek S."/>
            <person name="Wollam A."/>
            <person name="Pepin K.H."/>
            <person name="Palsikar V.B."/>
            <person name="Mitreva M."/>
            <person name="Wilson R.K."/>
        </authorList>
    </citation>
    <scope>NUCLEOTIDE SEQUENCE [LARGE SCALE GENOMIC DNA]</scope>
    <source>
        <strain evidence="6 7">ATCC 15930</strain>
    </source>
</reference>
<dbReference type="Pfam" id="PF00293">
    <property type="entry name" value="NUDIX"/>
    <property type="match status" value="1"/>
</dbReference>
<dbReference type="RefSeq" id="WP_018966693.1">
    <property type="nucleotide sequence ID" value="NZ_KB899211.1"/>
</dbReference>
<evidence type="ECO:0000259" key="5">
    <source>
        <dbReference type="PROSITE" id="PS51462"/>
    </source>
</evidence>
<keyword evidence="4" id="KW-0460">Magnesium</keyword>
<dbReference type="eggNOG" id="COG1051">
    <property type="taxonomic scope" value="Bacteria"/>
</dbReference>
<dbReference type="PANTHER" id="PTHR42904:SF12">
    <property type="entry name" value="ADP-RIBOSE PYROPHOSPHATASE-RELATED"/>
    <property type="match status" value="1"/>
</dbReference>
<dbReference type="SUPFAM" id="SSF55811">
    <property type="entry name" value="Nudix"/>
    <property type="match status" value="1"/>
</dbReference>
<dbReference type="PATRIC" id="fig|1122985.7.peg.2458"/>
<proteinExistence type="predicted"/>
<evidence type="ECO:0000256" key="3">
    <source>
        <dbReference type="ARBA" id="ARBA00022801"/>
    </source>
</evidence>
<dbReference type="AlphaFoldDB" id="A0A069QP07"/>
<name>A0A069QP07_HOYLO</name>
<dbReference type="GO" id="GO:0005829">
    <property type="term" value="C:cytosol"/>
    <property type="evidence" value="ECO:0007669"/>
    <property type="project" value="TreeGrafter"/>
</dbReference>
<keyword evidence="2" id="KW-0479">Metal-binding</keyword>
<accession>A0A069QP07</accession>
<dbReference type="InterPro" id="IPR015797">
    <property type="entry name" value="NUDIX_hydrolase-like_dom_sf"/>
</dbReference>